<evidence type="ECO:0000313" key="3">
    <source>
        <dbReference type="Proteomes" id="UP000242084"/>
    </source>
</evidence>
<feature type="transmembrane region" description="Helical" evidence="1">
    <location>
        <begin position="15"/>
        <end position="35"/>
    </location>
</feature>
<dbReference type="RefSeq" id="WP_095089932.1">
    <property type="nucleotide sequence ID" value="NZ_BMDM01000010.1"/>
</dbReference>
<name>A0A240AEP6_9STAP</name>
<dbReference type="Proteomes" id="UP000242084">
    <property type="component" value="Chromosome 1"/>
</dbReference>
<keyword evidence="1" id="KW-1133">Transmembrane helix</keyword>
<keyword evidence="1" id="KW-0472">Membrane</keyword>
<keyword evidence="1" id="KW-0812">Transmembrane</keyword>
<gene>
    <name evidence="2" type="ORF">SAMEA4384403_02436</name>
</gene>
<proteinExistence type="predicted"/>
<dbReference type="AlphaFoldDB" id="A0A240AEP6"/>
<dbReference type="EMBL" id="LT906462">
    <property type="protein sequence ID" value="SNV81343.1"/>
    <property type="molecule type" value="Genomic_DNA"/>
</dbReference>
<dbReference type="KEGG" id="sste:SAMEA4384403_2436"/>
<accession>A0A240AEP6</accession>
<keyword evidence="3" id="KW-1185">Reference proteome</keyword>
<protein>
    <submittedName>
        <fullName evidence="2">Uncharacterized protein</fullName>
    </submittedName>
</protein>
<feature type="transmembrane region" description="Helical" evidence="1">
    <location>
        <begin position="41"/>
        <end position="58"/>
    </location>
</feature>
<reference evidence="2 3" key="1">
    <citation type="submission" date="2017-06" db="EMBL/GenBank/DDBJ databases">
        <authorList>
            <consortium name="Pathogen Informatics"/>
        </authorList>
    </citation>
    <scope>NUCLEOTIDE SEQUENCE [LARGE SCALE GENOMIC DNA]</scope>
    <source>
        <strain evidence="2 3">NCTC13839</strain>
    </source>
</reference>
<dbReference type="OrthoDB" id="2907469at2"/>
<evidence type="ECO:0000313" key="2">
    <source>
        <dbReference type="EMBL" id="SNV81343.1"/>
    </source>
</evidence>
<sequence length="120" mass="14497">MKTIIENIKLRPQRFILEVIVSILILCVLLIVFRLNTFNQMTMIIFLVIIFINFNMFVSSERLSKELNQLIKEKHLTREQLFEITGLTQYEVTEENGKFEFYMTPAKKKKYKKVIERYNR</sequence>
<organism evidence="2 3">
    <name type="scientific">Mammaliicoccus stepanovicii</name>
    <dbReference type="NCBI Taxonomy" id="643214"/>
    <lineage>
        <taxon>Bacteria</taxon>
        <taxon>Bacillati</taxon>
        <taxon>Bacillota</taxon>
        <taxon>Bacilli</taxon>
        <taxon>Bacillales</taxon>
        <taxon>Staphylococcaceae</taxon>
        <taxon>Mammaliicoccus</taxon>
    </lineage>
</organism>
<evidence type="ECO:0000256" key="1">
    <source>
        <dbReference type="SAM" id="Phobius"/>
    </source>
</evidence>